<feature type="active site" evidence="5">
    <location>
        <position position="91"/>
    </location>
</feature>
<feature type="active site" evidence="5">
    <location>
        <position position="201"/>
    </location>
</feature>
<feature type="domain" description="Malonyl-CoA:ACP transacylase (MAT)" evidence="6">
    <location>
        <begin position="7"/>
        <end position="314"/>
    </location>
</feature>
<dbReference type="InterPro" id="IPR004410">
    <property type="entry name" value="Malonyl_CoA-ACP_transAc_FabD"/>
</dbReference>
<dbReference type="SUPFAM" id="SSF55048">
    <property type="entry name" value="Probable ACP-binding domain of malonyl-CoA ACP transacylase"/>
    <property type="match status" value="1"/>
</dbReference>
<dbReference type="Pfam" id="PF00698">
    <property type="entry name" value="Acyl_transf_1"/>
    <property type="match status" value="1"/>
</dbReference>
<dbReference type="PANTHER" id="PTHR42681:SF1">
    <property type="entry name" value="MALONYL-COA-ACYL CARRIER PROTEIN TRANSACYLASE, MITOCHONDRIAL"/>
    <property type="match status" value="1"/>
</dbReference>
<dbReference type="Gene3D" id="3.30.70.250">
    <property type="entry name" value="Malonyl-CoA ACP transacylase, ACP-binding"/>
    <property type="match status" value="1"/>
</dbReference>
<evidence type="ECO:0000256" key="2">
    <source>
        <dbReference type="ARBA" id="ARBA00023315"/>
    </source>
</evidence>
<dbReference type="InterPro" id="IPR050858">
    <property type="entry name" value="Mal-CoA-ACP_Trans/PKS_FabD"/>
</dbReference>
<dbReference type="SMART" id="SM00827">
    <property type="entry name" value="PKS_AT"/>
    <property type="match status" value="1"/>
</dbReference>
<dbReference type="FunFam" id="3.30.70.250:FF:000001">
    <property type="entry name" value="Malonyl CoA-acyl carrier protein transacylase"/>
    <property type="match status" value="1"/>
</dbReference>
<dbReference type="RefSeq" id="WP_133579256.1">
    <property type="nucleotide sequence ID" value="NZ_SNYJ01000002.1"/>
</dbReference>
<proteinExistence type="inferred from homology"/>
<evidence type="ECO:0000313" key="8">
    <source>
        <dbReference type="Proteomes" id="UP000295632"/>
    </source>
</evidence>
<keyword evidence="1 4" id="KW-0808">Transferase</keyword>
<dbReference type="GO" id="GO:0006633">
    <property type="term" value="P:fatty acid biosynthetic process"/>
    <property type="evidence" value="ECO:0007669"/>
    <property type="project" value="TreeGrafter"/>
</dbReference>
<comment type="caution">
    <text evidence="7">The sequence shown here is derived from an EMBL/GenBank/DDBJ whole genome shotgun (WGS) entry which is preliminary data.</text>
</comment>
<dbReference type="InterPro" id="IPR024925">
    <property type="entry name" value="Malonyl_CoA-ACP_transAc"/>
</dbReference>
<evidence type="ECO:0000256" key="4">
    <source>
        <dbReference type="PIRNR" id="PIRNR000446"/>
    </source>
</evidence>
<dbReference type="EC" id="2.3.1.39" evidence="4"/>
<evidence type="ECO:0000256" key="3">
    <source>
        <dbReference type="ARBA" id="ARBA00048462"/>
    </source>
</evidence>
<dbReference type="NCBIfam" id="TIGR00128">
    <property type="entry name" value="fabD"/>
    <property type="match status" value="1"/>
</dbReference>
<accession>A0A4R6U793</accession>
<dbReference type="PANTHER" id="PTHR42681">
    <property type="entry name" value="MALONYL-COA-ACYL CARRIER PROTEIN TRANSACYLASE, MITOCHONDRIAL"/>
    <property type="match status" value="1"/>
</dbReference>
<dbReference type="SUPFAM" id="SSF52151">
    <property type="entry name" value="FabD/lysophospholipase-like"/>
    <property type="match status" value="1"/>
</dbReference>
<dbReference type="Proteomes" id="UP000295632">
    <property type="component" value="Unassembled WGS sequence"/>
</dbReference>
<evidence type="ECO:0000256" key="5">
    <source>
        <dbReference type="PIRSR" id="PIRSR000446-1"/>
    </source>
</evidence>
<dbReference type="InterPro" id="IPR014043">
    <property type="entry name" value="Acyl_transferase_dom"/>
</dbReference>
<protein>
    <recommendedName>
        <fullName evidence="4">Malonyl CoA-acyl carrier protein transacylase</fullName>
        <ecNumber evidence="4">2.3.1.39</ecNumber>
    </recommendedName>
</protein>
<gene>
    <name evidence="7" type="ORF">EV213_102422</name>
</gene>
<dbReference type="OrthoDB" id="9805460at2"/>
<comment type="catalytic activity">
    <reaction evidence="3 4">
        <text>holo-[ACP] + malonyl-CoA = malonyl-[ACP] + CoA</text>
        <dbReference type="Rhea" id="RHEA:41792"/>
        <dbReference type="Rhea" id="RHEA-COMP:9623"/>
        <dbReference type="Rhea" id="RHEA-COMP:9685"/>
        <dbReference type="ChEBI" id="CHEBI:57287"/>
        <dbReference type="ChEBI" id="CHEBI:57384"/>
        <dbReference type="ChEBI" id="CHEBI:64479"/>
        <dbReference type="ChEBI" id="CHEBI:78449"/>
        <dbReference type="EC" id="2.3.1.39"/>
    </reaction>
</comment>
<keyword evidence="2 4" id="KW-0012">Acyltransferase</keyword>
<reference evidence="7 8" key="1">
    <citation type="submission" date="2019-03" db="EMBL/GenBank/DDBJ databases">
        <title>Genomic Encyclopedia of Type Strains, Phase IV (KMG-IV): sequencing the most valuable type-strain genomes for metagenomic binning, comparative biology and taxonomic classification.</title>
        <authorList>
            <person name="Goeker M."/>
        </authorList>
    </citation>
    <scope>NUCLEOTIDE SEQUENCE [LARGE SCALE GENOMIC DNA]</scope>
    <source>
        <strain evidence="7 8">DSM 28697</strain>
    </source>
</reference>
<organism evidence="7 8">
    <name type="scientific">Aureibacillus halotolerans</name>
    <dbReference type="NCBI Taxonomy" id="1508390"/>
    <lineage>
        <taxon>Bacteria</taxon>
        <taxon>Bacillati</taxon>
        <taxon>Bacillota</taxon>
        <taxon>Bacilli</taxon>
        <taxon>Bacillales</taxon>
        <taxon>Bacillaceae</taxon>
        <taxon>Aureibacillus</taxon>
    </lineage>
</organism>
<dbReference type="GO" id="GO:0004314">
    <property type="term" value="F:[acyl-carrier-protein] S-malonyltransferase activity"/>
    <property type="evidence" value="ECO:0007669"/>
    <property type="project" value="UniProtKB-EC"/>
</dbReference>
<dbReference type="EMBL" id="SNYJ01000002">
    <property type="protein sequence ID" value="TDQ42388.1"/>
    <property type="molecule type" value="Genomic_DNA"/>
</dbReference>
<dbReference type="InterPro" id="IPR016035">
    <property type="entry name" value="Acyl_Trfase/lysoPLipase"/>
</dbReference>
<dbReference type="InterPro" id="IPR016036">
    <property type="entry name" value="Malonyl_transacylase_ACP-bd"/>
</dbReference>
<comment type="similarity">
    <text evidence="4">Belongs to the fabD family.</text>
</comment>
<keyword evidence="8" id="KW-1185">Reference proteome</keyword>
<evidence type="ECO:0000313" key="7">
    <source>
        <dbReference type="EMBL" id="TDQ42388.1"/>
    </source>
</evidence>
<evidence type="ECO:0000259" key="6">
    <source>
        <dbReference type="SMART" id="SM00827"/>
    </source>
</evidence>
<sequence length="316" mass="33873">MKKIAFIFPGQGSQEVGMGSDIQEFSPEAKKVFTTADDCLKFGLSELIAKGPKEVLTETKNTQPALLTTSVAYLRLLEKEGISPTFTAGHSLGEYSALVASGVLSFEDAVTLVRKRGELMEEAVPNGEGAMAAVLGLAQELLEQAAKEVREAGDIVQLANLNCPGQIVVSGSVQGVAVLSEKAKELGARRVLSLEVSGPFHSELMKPAAEQFQAELANKEFRNAAIPVVSNVTAQAVTEGKQVANLLIEQLYSPVHWEASVRYMIEQGVDTFVEIGPGKVLGGLVKKTERSATVCFVNSVESFQETVQFLKEGDQK</sequence>
<dbReference type="GO" id="GO:0005829">
    <property type="term" value="C:cytosol"/>
    <property type="evidence" value="ECO:0007669"/>
    <property type="project" value="TreeGrafter"/>
</dbReference>
<dbReference type="Gene3D" id="3.40.366.10">
    <property type="entry name" value="Malonyl-Coenzyme A Acyl Carrier Protein, domain 2"/>
    <property type="match status" value="1"/>
</dbReference>
<evidence type="ECO:0000256" key="1">
    <source>
        <dbReference type="ARBA" id="ARBA00022679"/>
    </source>
</evidence>
<dbReference type="AlphaFoldDB" id="A0A4R6U793"/>
<dbReference type="InterPro" id="IPR001227">
    <property type="entry name" value="Ac_transferase_dom_sf"/>
</dbReference>
<name>A0A4R6U793_9BACI</name>
<dbReference type="PIRSF" id="PIRSF000446">
    <property type="entry name" value="Mct"/>
    <property type="match status" value="1"/>
</dbReference>